<evidence type="ECO:0000256" key="4">
    <source>
        <dbReference type="ARBA" id="ARBA00022989"/>
    </source>
</evidence>
<dbReference type="GO" id="GO:0005044">
    <property type="term" value="F:scavenger receptor activity"/>
    <property type="evidence" value="ECO:0007669"/>
    <property type="project" value="TreeGrafter"/>
</dbReference>
<feature type="transmembrane region" description="Helical" evidence="8">
    <location>
        <begin position="1375"/>
        <end position="1393"/>
    </location>
</feature>
<dbReference type="Proteomes" id="UP001162640">
    <property type="component" value="Unassembled WGS sequence"/>
</dbReference>
<accession>A0A9W7B2Y0</accession>
<evidence type="ECO:0000256" key="7">
    <source>
        <dbReference type="SAM" id="MobiDB-lite"/>
    </source>
</evidence>
<evidence type="ECO:0000256" key="2">
    <source>
        <dbReference type="ARBA" id="ARBA00010532"/>
    </source>
</evidence>
<keyword evidence="3 8" id="KW-0812">Transmembrane</keyword>
<dbReference type="GO" id="GO:0005737">
    <property type="term" value="C:cytoplasm"/>
    <property type="evidence" value="ECO:0007669"/>
    <property type="project" value="TreeGrafter"/>
</dbReference>
<sequence length="1408" mass="163030">MAKKDHKHGHDDGKHGDKHGEKPDDHHADAGHHDNAQGHGHDDYEEEEHHETFAHTQTDHDDHVRGMKRKWDRHYYGAASLISKCCCMSGVLLGVVTGLLWSQFLFIWGFDQNIMFRMVLDQNDQWSSDPMYMDFIHRDVEPQTSLFSIYLWNVTNPEIVMREGFKPVVSEAGPYGYLKNTYKYDVHFSDDDSQFVTYRQYNFFTPTPTDRDCYQMFFSMDKAKYSSQDVDCIGDTCDCRDDEEEVNVINPKFFQLMEKWKPSGVMGLLSREIFDEYRDAFTTRFIDSVRFTFLPDYFTMVYTFRNCNYVGVTYRDLVDKLIVDHGEAWTVQKFRNSHLQDQLDESICGEFSVPTDKSVYCPFGSGNFIASFTQSNVAQLTDTEANIVLGLDPAWPNVSPFGSGEAGMKRWYNAAVYMELIPMGVLDLATLQQLALDSYTDLVDECMTWDGETVRQNCEWKVKGICELMFNMWTWSQTNKDKVHLEWRDSAVDTVSCDTLGNTCGWEVGSYDSFGFTLDVIQNIIDPVRAASWNYLSLYKEDNLNNLKDIYDHCTTKQAGKPYDCPAMNQFEDLAMDEYPQHFNNTYKQSGDIAGYTKDQFQAMGCDISKWVFEAWGKNSLYVKRSTAAWFNERWPTDDDMYQKFNETNLHLLGYAQWGNGIPINLMFRVPSVTNIKRLGIWRFSKKGTQLALPEFYARGQKWAYPRMNMTTFQAKEVLDTLSEDSVEAYEFRRNIIHIGTTEYGTGEVNTGFEFEGDVSFVKENPFGNFSLPPNHKYFRLSNWLDTSYMSSADLCPMVENNYHICNLEIEKYKQFWPTRCSEWMTLNLDPAFGIQCNDVRIWSNSHPWPKKNGNLLESIITEVIWEEIMRKGMLTCENPAYVQEPNGAIDLSCSYDKGGMFIRQKARDILFEGFDDPFTIKVMNAEFTMMKTGFQIVCNKQEEISYLYDCTPVNDPQCGEEGFSVIHETDGVLANLTRNTREWYLHEIDLGPVHGKIDSPVFATYLGQLWKDRDMNTNTSDPDNKDLNSRTVQSSIRGSKSAQGNFNSTENIAWQKERTCAKRYMGGPADIYPNCTITMETGRNELNNLGRIINYFGNSSIYLAPESSYTIDGNQLSEGAYNNYLPFLWEAFRKYDLQYKNRAEGLNFKGNSSLKLFIGDELLQFRVPNTEEWDGKNPTKLKWPKRYRFFDNTTAESEIMLLRYQISKEGWLNSAELSHDLEFDYYGMPYKTPIGMSSTRIQSGFGTTIGTPHHYGNAFWGGSEWVQFRGLEPDENKHSTRFDVEPLTGTVMRIAKRLQVNMRVERGPFMDNIISSQERCVVPTRNFNPTGAGCFIYFPLLWYDDQRIYERSSTKSFQEEYLTRPGEIMMNTSGSVSFAFFIVVVSGIGWLFQWRKRQLYKARIFLD</sequence>
<feature type="region of interest" description="Disordered" evidence="7">
    <location>
        <begin position="1017"/>
        <end position="1046"/>
    </location>
</feature>
<comment type="subcellular location">
    <subcellularLocation>
        <location evidence="1">Membrane</location>
    </subcellularLocation>
</comment>
<evidence type="ECO:0000313" key="10">
    <source>
        <dbReference type="Proteomes" id="UP001162640"/>
    </source>
</evidence>
<keyword evidence="4 8" id="KW-1133">Transmembrane helix</keyword>
<evidence type="ECO:0000256" key="5">
    <source>
        <dbReference type="ARBA" id="ARBA00023136"/>
    </source>
</evidence>
<comment type="similarity">
    <text evidence="2">Belongs to the CD36 family.</text>
</comment>
<evidence type="ECO:0000256" key="6">
    <source>
        <dbReference type="ARBA" id="ARBA00023180"/>
    </source>
</evidence>
<keyword evidence="6" id="KW-0325">Glycoprotein</keyword>
<dbReference type="Pfam" id="PF01130">
    <property type="entry name" value="CD36"/>
    <property type="match status" value="2"/>
</dbReference>
<evidence type="ECO:0000256" key="3">
    <source>
        <dbReference type="ARBA" id="ARBA00022692"/>
    </source>
</evidence>
<dbReference type="PANTHER" id="PTHR11923">
    <property type="entry name" value="SCAVENGER RECEPTOR CLASS B TYPE-1 SR-B1"/>
    <property type="match status" value="1"/>
</dbReference>
<dbReference type="EMBL" id="BLQM01000321">
    <property type="protein sequence ID" value="GMH82961.1"/>
    <property type="molecule type" value="Genomic_DNA"/>
</dbReference>
<evidence type="ECO:0000313" key="9">
    <source>
        <dbReference type="EMBL" id="GMH82961.1"/>
    </source>
</evidence>
<protein>
    <submittedName>
        <fullName evidence="9">Uncharacterized protein</fullName>
    </submittedName>
</protein>
<gene>
    <name evidence="9" type="ORF">TL16_g09437</name>
</gene>
<dbReference type="GO" id="GO:0016020">
    <property type="term" value="C:membrane"/>
    <property type="evidence" value="ECO:0007669"/>
    <property type="project" value="UniProtKB-SubCell"/>
</dbReference>
<evidence type="ECO:0000256" key="1">
    <source>
        <dbReference type="ARBA" id="ARBA00004370"/>
    </source>
</evidence>
<comment type="caution">
    <text evidence="9">The sequence shown here is derived from an EMBL/GenBank/DDBJ whole genome shotgun (WGS) entry which is preliminary data.</text>
</comment>
<feature type="compositionally biased region" description="Polar residues" evidence="7">
    <location>
        <begin position="1030"/>
        <end position="1046"/>
    </location>
</feature>
<dbReference type="PANTHER" id="PTHR11923:SF51">
    <property type="entry name" value="LYSOSOME MEMBRANE PROTEIN 2"/>
    <property type="match status" value="1"/>
</dbReference>
<feature type="compositionally biased region" description="Basic and acidic residues" evidence="7">
    <location>
        <begin position="8"/>
        <end position="61"/>
    </location>
</feature>
<keyword evidence="5 8" id="KW-0472">Membrane</keyword>
<feature type="region of interest" description="Disordered" evidence="7">
    <location>
        <begin position="1"/>
        <end position="61"/>
    </location>
</feature>
<evidence type="ECO:0000256" key="8">
    <source>
        <dbReference type="SAM" id="Phobius"/>
    </source>
</evidence>
<feature type="transmembrane region" description="Helical" evidence="8">
    <location>
        <begin position="75"/>
        <end position="108"/>
    </location>
</feature>
<proteinExistence type="inferred from homology"/>
<name>A0A9W7B2Y0_9STRA</name>
<dbReference type="InterPro" id="IPR002159">
    <property type="entry name" value="CD36_fam"/>
</dbReference>
<organism evidence="9 10">
    <name type="scientific">Triparma laevis f. inornata</name>
    <dbReference type="NCBI Taxonomy" id="1714386"/>
    <lineage>
        <taxon>Eukaryota</taxon>
        <taxon>Sar</taxon>
        <taxon>Stramenopiles</taxon>
        <taxon>Ochrophyta</taxon>
        <taxon>Bolidophyceae</taxon>
        <taxon>Parmales</taxon>
        <taxon>Triparmaceae</taxon>
        <taxon>Triparma</taxon>
    </lineage>
</organism>
<reference evidence="10" key="1">
    <citation type="journal article" date="2023" name="Commun. Biol.">
        <title>Genome analysis of Parmales, the sister group of diatoms, reveals the evolutionary specialization of diatoms from phago-mixotrophs to photoautotrophs.</title>
        <authorList>
            <person name="Ban H."/>
            <person name="Sato S."/>
            <person name="Yoshikawa S."/>
            <person name="Yamada K."/>
            <person name="Nakamura Y."/>
            <person name="Ichinomiya M."/>
            <person name="Sato N."/>
            <person name="Blanc-Mathieu R."/>
            <person name="Endo H."/>
            <person name="Kuwata A."/>
            <person name="Ogata H."/>
        </authorList>
    </citation>
    <scope>NUCLEOTIDE SEQUENCE [LARGE SCALE GENOMIC DNA]</scope>
</reference>